<dbReference type="GO" id="GO:0004497">
    <property type="term" value="F:monooxygenase activity"/>
    <property type="evidence" value="ECO:0007669"/>
    <property type="project" value="UniProtKB-KW"/>
</dbReference>
<dbReference type="SUPFAM" id="SSF51905">
    <property type="entry name" value="FAD/NAD(P)-binding domain"/>
    <property type="match status" value="1"/>
</dbReference>
<dbReference type="SUPFAM" id="SSF54373">
    <property type="entry name" value="FAD-linked reductases, C-terminal domain"/>
    <property type="match status" value="1"/>
</dbReference>
<accession>A0A501WU61</accession>
<proteinExistence type="predicted"/>
<evidence type="ECO:0000256" key="3">
    <source>
        <dbReference type="ARBA" id="ARBA00022827"/>
    </source>
</evidence>
<evidence type="ECO:0000256" key="5">
    <source>
        <dbReference type="ARBA" id="ARBA00023033"/>
    </source>
</evidence>
<keyword evidence="4" id="KW-0560">Oxidoreductase</keyword>
<gene>
    <name evidence="7" type="ORF">FJM67_08640</name>
</gene>
<comment type="caution">
    <text evidence="7">The sequence shown here is derived from an EMBL/GenBank/DDBJ whole genome shotgun (WGS) entry which is preliminary data.</text>
</comment>
<dbReference type="PANTHER" id="PTHR13789:SF318">
    <property type="entry name" value="GERANYLGERANYL DIPHOSPHATE REDUCTASE"/>
    <property type="match status" value="1"/>
</dbReference>
<dbReference type="InterPro" id="IPR002938">
    <property type="entry name" value="FAD-bd"/>
</dbReference>
<evidence type="ECO:0000256" key="2">
    <source>
        <dbReference type="ARBA" id="ARBA00022630"/>
    </source>
</evidence>
<dbReference type="GO" id="GO:0071949">
    <property type="term" value="F:FAD binding"/>
    <property type="evidence" value="ECO:0007669"/>
    <property type="project" value="InterPro"/>
</dbReference>
<keyword evidence="5" id="KW-0503">Monooxygenase</keyword>
<dbReference type="OrthoDB" id="9782160at2"/>
<keyword evidence="3" id="KW-0274">FAD</keyword>
<dbReference type="EMBL" id="VFRR01000014">
    <property type="protein sequence ID" value="TPE51865.1"/>
    <property type="molecule type" value="Genomic_DNA"/>
</dbReference>
<keyword evidence="2" id="KW-0285">Flavoprotein</keyword>
<evidence type="ECO:0000259" key="6">
    <source>
        <dbReference type="Pfam" id="PF01494"/>
    </source>
</evidence>
<sequence length="391" mass="42787">MLVAGAGIGGLTVALALAKKGKQVRVLEQAPVLGEVGAGLQLSANAMKVMRHLDLEKAIKATAFAPQNATIRDYESGEYYLRTPLGEVAQQRYGAPYLHIHRADLHALLVEACVQHGVDIELGQVVRGYRNEGNKATLLLDHGSEKADVIIGADGLRSTIRETMLGVQAPIFTGQIAWRGVVHKDAIKDVSIAHDACVWVGPKRHFVSYYLRGGDLINFVAVEERAEWLEESWSHQGDLQQLRRLFSGWHPEVTGILSACESTFVWALNGRPTLPKWHDGRAVLLGDACHPMLPFMAQGAAMAIEDAYVLANLLVRDPVEAALPRYEELRKPRATEIQRISRENAGLYHMYGGLSGKLKLKGIGLATKLIPAIANVKLDPIYGYDVTSVTL</sequence>
<dbReference type="Gene3D" id="3.50.50.60">
    <property type="entry name" value="FAD/NAD(P)-binding domain"/>
    <property type="match status" value="1"/>
</dbReference>
<comment type="cofactor">
    <cofactor evidence="1">
        <name>FAD</name>
        <dbReference type="ChEBI" id="CHEBI:57692"/>
    </cofactor>
</comment>
<evidence type="ECO:0000256" key="4">
    <source>
        <dbReference type="ARBA" id="ARBA00023002"/>
    </source>
</evidence>
<dbReference type="InterPro" id="IPR050493">
    <property type="entry name" value="FAD-dep_Monooxygenase_BioMet"/>
</dbReference>
<organism evidence="7 8">
    <name type="scientific">Maribrevibacterium harenarium</name>
    <dbReference type="NCBI Taxonomy" id="2589817"/>
    <lineage>
        <taxon>Bacteria</taxon>
        <taxon>Pseudomonadati</taxon>
        <taxon>Pseudomonadota</taxon>
        <taxon>Gammaproteobacteria</taxon>
        <taxon>Oceanospirillales</taxon>
        <taxon>Oceanospirillaceae</taxon>
        <taxon>Maribrevibacterium</taxon>
    </lineage>
</organism>
<evidence type="ECO:0000256" key="1">
    <source>
        <dbReference type="ARBA" id="ARBA00001974"/>
    </source>
</evidence>
<dbReference type="AlphaFoldDB" id="A0A501WU61"/>
<dbReference type="PANTHER" id="PTHR13789">
    <property type="entry name" value="MONOOXYGENASE"/>
    <property type="match status" value="1"/>
</dbReference>
<reference evidence="7 8" key="1">
    <citation type="submission" date="2019-06" db="EMBL/GenBank/DDBJ databases">
        <title>A novel bacterium of genus Marinomonas, isolated from coastal sand.</title>
        <authorList>
            <person name="Huang H."/>
            <person name="Mo K."/>
            <person name="Hu Y."/>
        </authorList>
    </citation>
    <scope>NUCLEOTIDE SEQUENCE [LARGE SCALE GENOMIC DNA]</scope>
    <source>
        <strain evidence="7 8">HB171799</strain>
    </source>
</reference>
<dbReference type="PRINTS" id="PR00420">
    <property type="entry name" value="RNGMNOXGNASE"/>
</dbReference>
<dbReference type="Pfam" id="PF01494">
    <property type="entry name" value="FAD_binding_3"/>
    <property type="match status" value="1"/>
</dbReference>
<name>A0A501WU61_9GAMM</name>
<keyword evidence="8" id="KW-1185">Reference proteome</keyword>
<evidence type="ECO:0000313" key="8">
    <source>
        <dbReference type="Proteomes" id="UP000315901"/>
    </source>
</evidence>
<evidence type="ECO:0000313" key="7">
    <source>
        <dbReference type="EMBL" id="TPE51865.1"/>
    </source>
</evidence>
<protein>
    <submittedName>
        <fullName evidence="7">FAD-binding protein</fullName>
    </submittedName>
</protein>
<dbReference type="InterPro" id="IPR036188">
    <property type="entry name" value="FAD/NAD-bd_sf"/>
</dbReference>
<dbReference type="Proteomes" id="UP000315901">
    <property type="component" value="Unassembled WGS sequence"/>
</dbReference>
<feature type="domain" description="FAD-binding" evidence="6">
    <location>
        <begin position="2"/>
        <end position="338"/>
    </location>
</feature>